<sequence length="243" mass="25940">MGALFTFSVCRSREPSGLQRAQILDDLQHALHVASHGAVGVVLASHTHGRHAFHLVVFLQLRGLAHQVGGVEGVVGFLELGNVHALLADPFEDQLVLVQRQAFHVHGAEHGGVQLGQQLHGFEREVQLLLRHEAGIEGHGHAANRHVGRGALHPGFERGLKGVAVRAAVPEELDHLDLASRRVGGRGLLELDEILAFLELARLGLSGQGQGQAHGGGSHGTGRGQGKLAAFHEMNIPLQFCND</sequence>
<gene>
    <name evidence="1" type="ORF">SDC9_78268</name>
</gene>
<name>A0A644YV38_9ZZZZ</name>
<evidence type="ECO:0000313" key="1">
    <source>
        <dbReference type="EMBL" id="MPM31711.1"/>
    </source>
</evidence>
<protein>
    <submittedName>
        <fullName evidence="1">Uncharacterized protein</fullName>
    </submittedName>
</protein>
<dbReference type="EMBL" id="VSSQ01006153">
    <property type="protein sequence ID" value="MPM31711.1"/>
    <property type="molecule type" value="Genomic_DNA"/>
</dbReference>
<comment type="caution">
    <text evidence="1">The sequence shown here is derived from an EMBL/GenBank/DDBJ whole genome shotgun (WGS) entry which is preliminary data.</text>
</comment>
<dbReference type="AlphaFoldDB" id="A0A644YV38"/>
<reference evidence="1" key="1">
    <citation type="submission" date="2019-08" db="EMBL/GenBank/DDBJ databases">
        <authorList>
            <person name="Kucharzyk K."/>
            <person name="Murdoch R.W."/>
            <person name="Higgins S."/>
            <person name="Loffler F."/>
        </authorList>
    </citation>
    <scope>NUCLEOTIDE SEQUENCE</scope>
</reference>
<proteinExistence type="predicted"/>
<accession>A0A644YV38</accession>
<organism evidence="1">
    <name type="scientific">bioreactor metagenome</name>
    <dbReference type="NCBI Taxonomy" id="1076179"/>
    <lineage>
        <taxon>unclassified sequences</taxon>
        <taxon>metagenomes</taxon>
        <taxon>ecological metagenomes</taxon>
    </lineage>
</organism>